<organism evidence="1 2">
    <name type="scientific">Paragemmobacter aquarius</name>
    <dbReference type="NCBI Taxonomy" id="2169400"/>
    <lineage>
        <taxon>Bacteria</taxon>
        <taxon>Pseudomonadati</taxon>
        <taxon>Pseudomonadota</taxon>
        <taxon>Alphaproteobacteria</taxon>
        <taxon>Rhodobacterales</taxon>
        <taxon>Paracoccaceae</taxon>
        <taxon>Paragemmobacter</taxon>
    </lineage>
</organism>
<reference evidence="1 2" key="1">
    <citation type="submission" date="2018-04" db="EMBL/GenBank/DDBJ databases">
        <title>Genome sequencing of Gemmobacter.</title>
        <authorList>
            <person name="Yi H."/>
            <person name="Baek M.-G."/>
        </authorList>
    </citation>
    <scope>NUCLEOTIDE SEQUENCE [LARGE SCALE GENOMIC DNA]</scope>
    <source>
        <strain evidence="1 2">HYN0069</strain>
    </source>
</reference>
<evidence type="ECO:0000313" key="2">
    <source>
        <dbReference type="Proteomes" id="UP000244496"/>
    </source>
</evidence>
<dbReference type="InterPro" id="IPR027417">
    <property type="entry name" value="P-loop_NTPase"/>
</dbReference>
<dbReference type="Proteomes" id="UP000244496">
    <property type="component" value="Chromosome"/>
</dbReference>
<dbReference type="EMBL" id="CP028918">
    <property type="protein sequence ID" value="AWB47757.1"/>
    <property type="molecule type" value="Genomic_DNA"/>
</dbReference>
<dbReference type="OrthoDB" id="7687351at2"/>
<gene>
    <name evidence="1" type="ORF">HYN69_03890</name>
</gene>
<evidence type="ECO:0000313" key="1">
    <source>
        <dbReference type="EMBL" id="AWB47757.1"/>
    </source>
</evidence>
<dbReference type="AlphaFoldDB" id="A0A2S0UIU5"/>
<accession>A0A2S0UIU5</accession>
<dbReference type="SUPFAM" id="SSF52540">
    <property type="entry name" value="P-loop containing nucleoside triphosphate hydrolases"/>
    <property type="match status" value="1"/>
</dbReference>
<dbReference type="RefSeq" id="WP_108434582.1">
    <property type="nucleotide sequence ID" value="NZ_CP028918.1"/>
</dbReference>
<evidence type="ECO:0008006" key="3">
    <source>
        <dbReference type="Google" id="ProtNLM"/>
    </source>
</evidence>
<protein>
    <recommendedName>
        <fullName evidence="3">Sulfotransferase family protein</fullName>
    </recommendedName>
</protein>
<proteinExistence type="predicted"/>
<sequence length="209" mass="23215">MLVLEASRLVFLANPKTATQSVRAMLRGRAMAGPWQDDPGARHGGIGPFNRKWRGLIEERVGGPVEVFAVVRDPLARLDSWYRYRKKNAEGDSRSTQGIGFDDFLCAVMQDSPPDFARVGAQDRFVGWDGMQSGIDVLFDYDRLDLMMEFLADRIGVRLRLPVKNTSAKPFSGLPEVEGGVMEALRRKLAGDFALYAAVSETGALFRDD</sequence>
<keyword evidence="2" id="KW-1185">Reference proteome</keyword>
<name>A0A2S0UIU5_9RHOB</name>
<dbReference type="KEGG" id="geh:HYN69_03890"/>